<feature type="region of interest" description="Disordered" evidence="1">
    <location>
        <begin position="777"/>
        <end position="799"/>
    </location>
</feature>
<organism evidence="2 3">
    <name type="scientific">Ceratobasidium theobromae</name>
    <dbReference type="NCBI Taxonomy" id="1582974"/>
    <lineage>
        <taxon>Eukaryota</taxon>
        <taxon>Fungi</taxon>
        <taxon>Dikarya</taxon>
        <taxon>Basidiomycota</taxon>
        <taxon>Agaricomycotina</taxon>
        <taxon>Agaricomycetes</taxon>
        <taxon>Cantharellales</taxon>
        <taxon>Ceratobasidiaceae</taxon>
        <taxon>Ceratobasidium</taxon>
    </lineage>
</organism>
<dbReference type="AlphaFoldDB" id="A0A5N5QTI3"/>
<evidence type="ECO:0000313" key="2">
    <source>
        <dbReference type="EMBL" id="KAB5594939.1"/>
    </source>
</evidence>
<accession>A0A5N5QTI3</accession>
<evidence type="ECO:0000256" key="1">
    <source>
        <dbReference type="SAM" id="MobiDB-lite"/>
    </source>
</evidence>
<feature type="region of interest" description="Disordered" evidence="1">
    <location>
        <begin position="1"/>
        <end position="26"/>
    </location>
</feature>
<reference evidence="2 3" key="1">
    <citation type="journal article" date="2019" name="Fungal Biol. Biotechnol.">
        <title>Draft genome sequence of fastidious pathogen Ceratobasidium theobromae, which causes vascular-streak dieback in Theobroma cacao.</title>
        <authorList>
            <person name="Ali S.S."/>
            <person name="Asman A."/>
            <person name="Shao J."/>
            <person name="Firmansyah A.P."/>
            <person name="Susilo A.W."/>
            <person name="Rosmana A."/>
            <person name="McMahon P."/>
            <person name="Junaid M."/>
            <person name="Guest D."/>
            <person name="Kheng T.Y."/>
            <person name="Meinhardt L.W."/>
            <person name="Bailey B.A."/>
        </authorList>
    </citation>
    <scope>NUCLEOTIDE SEQUENCE [LARGE SCALE GENOMIC DNA]</scope>
    <source>
        <strain evidence="2 3">CT2</strain>
    </source>
</reference>
<protein>
    <submittedName>
        <fullName evidence="2">Uncharacterized protein</fullName>
    </submittedName>
</protein>
<feature type="region of interest" description="Disordered" evidence="1">
    <location>
        <begin position="315"/>
        <end position="335"/>
    </location>
</feature>
<name>A0A5N5QTI3_9AGAM</name>
<sequence length="857" mass="95816">MPPNLIDTSSKKGVPPFEDEQVRTDGSLPKTLISRGEINEGSPAPYVEIERQILLSRYSLTKHWHQAAAAYVLRHCPKARPPLCICLLPDHPLVVTTVDMLRNELKRRSADFLNRICQGASSANKQLGSLYFSPQALEILLNTMLEFRAQKLLSPLTRELSRTHSTQWNQNDTVPSALTLRLAAAYERLADAHYQLGSPGTVFTIYSTAQQALVPCNQIMYKRIVQALFKLTIPSPDPDQRRYSRPRTHSPQDQTAPPDDHRPSNPPVNTTIERLQLVLNHMAAENVIPNSRLLADIFRGLGSILKLETHGIEATSDPAAEQNATHGAPGAPGDKSQATAFRLEHLVLDQETWLTIGRIVNNILSQTVDTSRFQQLGNEAQLMILMAWAEVMVSLREDIADARVRTTNTKIDLNALSNRVDGLLAADFPWNYQRTFDRLARSSFLRPHHENSFNKVDPEADPTLDLPVGSSGQWHMSRTLNEAQRISLLIRDRLVERDSVAALFHFRSLASLCGTLLRLCNATDPKDAPSLFTHGSGNDFQHSPAMVLAEAQKEFETRVESVYVRLAGHALRTGDPSYVNDVLELAYTLPPRRNAYTFSRIWKRAMAAFVGWRAEWYGSGGIGRAFKTLTQLLGIWQDQPPKDNSDPERIDQHPPRAVPNAGPRRESFDLSWLRKQETWPAMGRYVFPRPQVICALIDKAEEATPVSLRPGAKSKVKGASKHLRDIRRLLEEAEARKTMRQLKADHQRYMPQNGDQFSSNAGLGTRAKIEAHTKPVRNRGHKLAGARSGGDGRINARPHNLQSTATPITTLINILGALRIPLTTDEARRLGYPHDYPAYGNKFSLKAAPQVAGKRTL</sequence>
<keyword evidence="3" id="KW-1185">Reference proteome</keyword>
<proteinExistence type="predicted"/>
<comment type="caution">
    <text evidence="2">The sequence shown here is derived from an EMBL/GenBank/DDBJ whole genome shotgun (WGS) entry which is preliminary data.</text>
</comment>
<feature type="compositionally biased region" description="Basic and acidic residues" evidence="1">
    <location>
        <begin position="640"/>
        <end position="654"/>
    </location>
</feature>
<dbReference type="Proteomes" id="UP000383932">
    <property type="component" value="Unassembled WGS sequence"/>
</dbReference>
<evidence type="ECO:0000313" key="3">
    <source>
        <dbReference type="Proteomes" id="UP000383932"/>
    </source>
</evidence>
<feature type="region of interest" description="Disordered" evidence="1">
    <location>
        <begin position="235"/>
        <end position="269"/>
    </location>
</feature>
<feature type="region of interest" description="Disordered" evidence="1">
    <location>
        <begin position="637"/>
        <end position="664"/>
    </location>
</feature>
<gene>
    <name evidence="2" type="ORF">CTheo_1572</name>
</gene>
<dbReference type="EMBL" id="SSOP01000014">
    <property type="protein sequence ID" value="KAB5594939.1"/>
    <property type="molecule type" value="Genomic_DNA"/>
</dbReference>
<dbReference type="OrthoDB" id="3149451at2759"/>